<proteinExistence type="predicted"/>
<dbReference type="Proteomes" id="UP000014500">
    <property type="component" value="Unassembled WGS sequence"/>
</dbReference>
<evidence type="ECO:0000313" key="2">
    <source>
        <dbReference type="Proteomes" id="UP000014500"/>
    </source>
</evidence>
<name>T1JKF1_STRMM</name>
<evidence type="ECO:0000313" key="1">
    <source>
        <dbReference type="EnsemblMetazoa" id="SMAR014331-PA"/>
    </source>
</evidence>
<dbReference type="EnsemblMetazoa" id="SMAR014331-RA">
    <property type="protein sequence ID" value="SMAR014331-PA"/>
    <property type="gene ID" value="SMAR014331"/>
</dbReference>
<reference evidence="2" key="1">
    <citation type="submission" date="2011-05" db="EMBL/GenBank/DDBJ databases">
        <authorList>
            <person name="Richards S.R."/>
            <person name="Qu J."/>
            <person name="Jiang H."/>
            <person name="Jhangiani S.N."/>
            <person name="Agravi P."/>
            <person name="Goodspeed R."/>
            <person name="Gross S."/>
            <person name="Mandapat C."/>
            <person name="Jackson L."/>
            <person name="Mathew T."/>
            <person name="Pu L."/>
            <person name="Thornton R."/>
            <person name="Saada N."/>
            <person name="Wilczek-Boney K.B."/>
            <person name="Lee S."/>
            <person name="Kovar C."/>
            <person name="Wu Y."/>
            <person name="Scherer S.E."/>
            <person name="Worley K.C."/>
            <person name="Muzny D.M."/>
            <person name="Gibbs R."/>
        </authorList>
    </citation>
    <scope>NUCLEOTIDE SEQUENCE</scope>
    <source>
        <strain evidence="2">Brora</strain>
    </source>
</reference>
<dbReference type="HOGENOM" id="CLU_2349358_0_0_1"/>
<organism evidence="1 2">
    <name type="scientific">Strigamia maritima</name>
    <name type="common">European centipede</name>
    <name type="synonym">Geophilus maritimus</name>
    <dbReference type="NCBI Taxonomy" id="126957"/>
    <lineage>
        <taxon>Eukaryota</taxon>
        <taxon>Metazoa</taxon>
        <taxon>Ecdysozoa</taxon>
        <taxon>Arthropoda</taxon>
        <taxon>Myriapoda</taxon>
        <taxon>Chilopoda</taxon>
        <taxon>Pleurostigmophora</taxon>
        <taxon>Geophilomorpha</taxon>
        <taxon>Linotaeniidae</taxon>
        <taxon>Strigamia</taxon>
    </lineage>
</organism>
<dbReference type="EMBL" id="JH431789">
    <property type="status" value="NOT_ANNOTATED_CDS"/>
    <property type="molecule type" value="Genomic_DNA"/>
</dbReference>
<protein>
    <submittedName>
        <fullName evidence="1">Uncharacterized protein</fullName>
    </submittedName>
</protein>
<sequence>MTINQGYRHQLTSWPRKMHLRRPGCSLMIVQIGSSPQQDGVLIVSCKMSTCSRLFPRTNFKFQFTFRRADLTLLVMGAKNESAVNEMNEMKEMASRD</sequence>
<accession>T1JKF1</accession>
<dbReference type="AlphaFoldDB" id="T1JKF1"/>
<keyword evidence="2" id="KW-1185">Reference proteome</keyword>
<reference evidence="1" key="2">
    <citation type="submission" date="2015-02" db="UniProtKB">
        <authorList>
            <consortium name="EnsemblMetazoa"/>
        </authorList>
    </citation>
    <scope>IDENTIFICATION</scope>
</reference>